<keyword evidence="2" id="KW-1185">Reference proteome</keyword>
<evidence type="ECO:0000313" key="1">
    <source>
        <dbReference type="EMBL" id="BCZ47648.1"/>
    </source>
</evidence>
<organism evidence="1 2">
    <name type="scientific">Clostridium gelidum</name>
    <dbReference type="NCBI Taxonomy" id="704125"/>
    <lineage>
        <taxon>Bacteria</taxon>
        <taxon>Bacillati</taxon>
        <taxon>Bacillota</taxon>
        <taxon>Clostridia</taxon>
        <taxon>Eubacteriales</taxon>
        <taxon>Clostridiaceae</taxon>
        <taxon>Clostridium</taxon>
    </lineage>
</organism>
<accession>A0ABN6J348</accession>
<reference evidence="2" key="1">
    <citation type="submission" date="2021-07" db="EMBL/GenBank/DDBJ databases">
        <title>Complete genome sequencing of a Clostridium isolate.</title>
        <authorList>
            <person name="Ueki A."/>
            <person name="Tonouchi A."/>
        </authorList>
    </citation>
    <scope>NUCLEOTIDE SEQUENCE [LARGE SCALE GENOMIC DNA]</scope>
    <source>
        <strain evidence="2">C5S11</strain>
    </source>
</reference>
<protein>
    <submittedName>
        <fullName evidence="1">Uncharacterized protein</fullName>
    </submittedName>
</protein>
<proteinExistence type="predicted"/>
<dbReference type="Proteomes" id="UP000824633">
    <property type="component" value="Chromosome"/>
</dbReference>
<dbReference type="RefSeq" id="WP_224033973.1">
    <property type="nucleotide sequence ID" value="NZ_AP024849.1"/>
</dbReference>
<evidence type="ECO:0000313" key="2">
    <source>
        <dbReference type="Proteomes" id="UP000824633"/>
    </source>
</evidence>
<gene>
    <name evidence="1" type="ORF">psyc5s11_37150</name>
</gene>
<dbReference type="EMBL" id="AP024849">
    <property type="protein sequence ID" value="BCZ47648.1"/>
    <property type="molecule type" value="Genomic_DNA"/>
</dbReference>
<sequence>MIIVNCALRQDDIIAIVENLEVENEKVFKFVKKQGLQIHFDCSLSDQNSVVAIVKKEIKATELGKALFFSVAAK</sequence>
<name>A0ABN6J348_9CLOT</name>